<evidence type="ECO:0000313" key="2">
    <source>
        <dbReference type="EMBL" id="CAD9759482.1"/>
    </source>
</evidence>
<dbReference type="EMBL" id="HBHP01012358">
    <property type="protein sequence ID" value="CAD9759482.1"/>
    <property type="molecule type" value="Transcribed_RNA"/>
</dbReference>
<dbReference type="AlphaFoldDB" id="A0A7S2TMJ2"/>
<keyword evidence="1" id="KW-0812">Transmembrane</keyword>
<proteinExistence type="predicted"/>
<name>A0A7S2TMJ2_9EUKA</name>
<feature type="transmembrane region" description="Helical" evidence="1">
    <location>
        <begin position="97"/>
        <end position="117"/>
    </location>
</feature>
<evidence type="ECO:0008006" key="3">
    <source>
        <dbReference type="Google" id="ProtNLM"/>
    </source>
</evidence>
<reference evidence="2" key="1">
    <citation type="submission" date="2021-01" db="EMBL/GenBank/DDBJ databases">
        <authorList>
            <person name="Corre E."/>
            <person name="Pelletier E."/>
            <person name="Niang G."/>
            <person name="Scheremetjew M."/>
            <person name="Finn R."/>
            <person name="Kale V."/>
            <person name="Holt S."/>
            <person name="Cochrane G."/>
            <person name="Meng A."/>
            <person name="Brown T."/>
            <person name="Cohen L."/>
        </authorList>
    </citation>
    <scope>NUCLEOTIDE SEQUENCE</scope>
    <source>
        <strain evidence="2">CCMP622</strain>
    </source>
</reference>
<sequence length="149" mass="15856">MATYHADSFNHPLLPSDVTSVGYDDRYGTAELGLAPGHRSRTWCARLGSLLQSSCAGLVALLALFLIFVLPLGLIAVGVTCVSTHMLCPRNSGLQGALVEIVIGMLPVCICLGYCCMSRDPSTFVCRVAIAIIEFTQHGGTEKDIGAQR</sequence>
<organism evidence="2">
    <name type="scientific">Lotharella oceanica</name>
    <dbReference type="NCBI Taxonomy" id="641309"/>
    <lineage>
        <taxon>Eukaryota</taxon>
        <taxon>Sar</taxon>
        <taxon>Rhizaria</taxon>
        <taxon>Cercozoa</taxon>
        <taxon>Chlorarachniophyceae</taxon>
        <taxon>Lotharella</taxon>
    </lineage>
</organism>
<keyword evidence="1" id="KW-0472">Membrane</keyword>
<gene>
    <name evidence="2" type="ORF">LSP00402_LOCUS7687</name>
</gene>
<accession>A0A7S2TMJ2</accession>
<protein>
    <recommendedName>
        <fullName evidence="3">Transmembrane protein</fullName>
    </recommendedName>
</protein>
<feature type="transmembrane region" description="Helical" evidence="1">
    <location>
        <begin position="55"/>
        <end position="77"/>
    </location>
</feature>
<keyword evidence="1" id="KW-1133">Transmembrane helix</keyword>
<evidence type="ECO:0000256" key="1">
    <source>
        <dbReference type="SAM" id="Phobius"/>
    </source>
</evidence>